<accession>A0A1F8H855</accession>
<evidence type="ECO:0000259" key="1">
    <source>
        <dbReference type="Pfam" id="PF00534"/>
    </source>
</evidence>
<sequence>MKVAFIHNEKKLGTGANYINDLMATKLKEDGIEIKNFYPRISLVDTPVHLGGLKSILFFYSLLERRKEILKFNIIQGTTYTPLPFLAYPVPVVSHFGSTTRGFLKMTPSANRLEKATSKIWYKLKKEKAITELNVKTRRPMRDIADIEEYVAKHATAIIAVSEQVKKELIDTGINSEKINLIHNSIEDYWFTTPALPIIDIPRIVFLGRLGSDAFTLKLKGLDRLIHLYQHFSNVPKLTFSITQNKKLAAWMRSKIPNHSMWANLPKERLPSYLQPFRGSILFIPSRYEGFSLSLIEGMSQGLIPVIYPVGVAPEIIRNGENGFIVSSQTEAIERVGQLLKDETLRERLSVEASRTARKFSSDIIARKLMELYNKILKPTTTR</sequence>
<dbReference type="InterPro" id="IPR001296">
    <property type="entry name" value="Glyco_trans_1"/>
</dbReference>
<dbReference type="InterPro" id="IPR028098">
    <property type="entry name" value="Glyco_trans_4-like_N"/>
</dbReference>
<dbReference type="SUPFAM" id="SSF53756">
    <property type="entry name" value="UDP-Glycosyltransferase/glycogen phosphorylase"/>
    <property type="match status" value="1"/>
</dbReference>
<evidence type="ECO:0000259" key="2">
    <source>
        <dbReference type="Pfam" id="PF13439"/>
    </source>
</evidence>
<dbReference type="AlphaFoldDB" id="A0A1F8H855"/>
<evidence type="ECO:0000313" key="4">
    <source>
        <dbReference type="Proteomes" id="UP000177745"/>
    </source>
</evidence>
<dbReference type="GO" id="GO:0016757">
    <property type="term" value="F:glycosyltransferase activity"/>
    <property type="evidence" value="ECO:0007669"/>
    <property type="project" value="InterPro"/>
</dbReference>
<gene>
    <name evidence="3" type="ORF">A3G51_04025</name>
</gene>
<dbReference type="Pfam" id="PF13439">
    <property type="entry name" value="Glyco_transf_4"/>
    <property type="match status" value="1"/>
</dbReference>
<dbReference type="CDD" id="cd03801">
    <property type="entry name" value="GT4_PimA-like"/>
    <property type="match status" value="1"/>
</dbReference>
<protein>
    <recommendedName>
        <fullName evidence="5">Glycosyl transferase family 1 domain-containing protein</fullName>
    </recommendedName>
</protein>
<name>A0A1F8H855_9BACT</name>
<comment type="caution">
    <text evidence="3">The sequence shown here is derived from an EMBL/GenBank/DDBJ whole genome shotgun (WGS) entry which is preliminary data.</text>
</comment>
<evidence type="ECO:0000313" key="3">
    <source>
        <dbReference type="EMBL" id="OGN33795.1"/>
    </source>
</evidence>
<dbReference type="Gene3D" id="3.40.50.2000">
    <property type="entry name" value="Glycogen Phosphorylase B"/>
    <property type="match status" value="2"/>
</dbReference>
<dbReference type="EMBL" id="MGKY01000011">
    <property type="protein sequence ID" value="OGN33795.1"/>
    <property type="molecule type" value="Genomic_DNA"/>
</dbReference>
<evidence type="ECO:0008006" key="5">
    <source>
        <dbReference type="Google" id="ProtNLM"/>
    </source>
</evidence>
<dbReference type="PANTHER" id="PTHR12526">
    <property type="entry name" value="GLYCOSYLTRANSFERASE"/>
    <property type="match status" value="1"/>
</dbReference>
<feature type="domain" description="Glycosyl transferase family 1" evidence="1">
    <location>
        <begin position="218"/>
        <end position="353"/>
    </location>
</feature>
<dbReference type="Pfam" id="PF00534">
    <property type="entry name" value="Glycos_transf_1"/>
    <property type="match status" value="1"/>
</dbReference>
<reference evidence="3 4" key="1">
    <citation type="journal article" date="2016" name="Nat. Commun.">
        <title>Thousands of microbial genomes shed light on interconnected biogeochemical processes in an aquifer system.</title>
        <authorList>
            <person name="Anantharaman K."/>
            <person name="Brown C.T."/>
            <person name="Hug L.A."/>
            <person name="Sharon I."/>
            <person name="Castelle C.J."/>
            <person name="Probst A.J."/>
            <person name="Thomas B.C."/>
            <person name="Singh A."/>
            <person name="Wilkins M.J."/>
            <person name="Karaoz U."/>
            <person name="Brodie E.L."/>
            <person name="Williams K.H."/>
            <person name="Hubbard S.S."/>
            <person name="Banfield J.F."/>
        </authorList>
    </citation>
    <scope>NUCLEOTIDE SEQUENCE [LARGE SCALE GENOMIC DNA]</scope>
</reference>
<dbReference type="Proteomes" id="UP000177745">
    <property type="component" value="Unassembled WGS sequence"/>
</dbReference>
<feature type="domain" description="Glycosyltransferase subfamily 4-like N-terminal" evidence="2">
    <location>
        <begin position="40"/>
        <end position="186"/>
    </location>
</feature>
<organism evidence="3 4">
    <name type="scientific">Candidatus Yanofskybacteria bacterium RIFCSPLOWO2_12_FULL_43_11b</name>
    <dbReference type="NCBI Taxonomy" id="1802710"/>
    <lineage>
        <taxon>Bacteria</taxon>
        <taxon>Candidatus Yanofskyibacteriota</taxon>
    </lineage>
</organism>
<proteinExistence type="predicted"/>